<dbReference type="Proteomes" id="UP000596742">
    <property type="component" value="Unassembled WGS sequence"/>
</dbReference>
<accession>A0A8B6ERT7</accession>
<dbReference type="AlphaFoldDB" id="A0A8B6ERT7"/>
<organism evidence="1 2">
    <name type="scientific">Mytilus galloprovincialis</name>
    <name type="common">Mediterranean mussel</name>
    <dbReference type="NCBI Taxonomy" id="29158"/>
    <lineage>
        <taxon>Eukaryota</taxon>
        <taxon>Metazoa</taxon>
        <taxon>Spiralia</taxon>
        <taxon>Lophotrochozoa</taxon>
        <taxon>Mollusca</taxon>
        <taxon>Bivalvia</taxon>
        <taxon>Autobranchia</taxon>
        <taxon>Pteriomorphia</taxon>
        <taxon>Mytilida</taxon>
        <taxon>Mytiloidea</taxon>
        <taxon>Mytilidae</taxon>
        <taxon>Mytilinae</taxon>
        <taxon>Mytilus</taxon>
    </lineage>
</organism>
<sequence length="100" mass="12195">MKSNSHVWPTSPVPPVERQRIRTIRLKKVKNLKNIDSIFDHKKHGYTCIIRRFLSLYLMELESCWDMEKENNKSSMRYDYMEGRTEKDEIWGCRQEISKW</sequence>
<protein>
    <submittedName>
        <fullName evidence="1">Uncharacterized protein</fullName>
    </submittedName>
</protein>
<keyword evidence="2" id="KW-1185">Reference proteome</keyword>
<dbReference type="EMBL" id="UYJE01005523">
    <property type="protein sequence ID" value="VDI37971.1"/>
    <property type="molecule type" value="Genomic_DNA"/>
</dbReference>
<evidence type="ECO:0000313" key="2">
    <source>
        <dbReference type="Proteomes" id="UP000596742"/>
    </source>
</evidence>
<reference evidence="1" key="1">
    <citation type="submission" date="2018-11" db="EMBL/GenBank/DDBJ databases">
        <authorList>
            <person name="Alioto T."/>
            <person name="Alioto T."/>
        </authorList>
    </citation>
    <scope>NUCLEOTIDE SEQUENCE</scope>
</reference>
<gene>
    <name evidence="1" type="ORF">MGAL_10B071892</name>
</gene>
<proteinExistence type="predicted"/>
<evidence type="ECO:0000313" key="1">
    <source>
        <dbReference type="EMBL" id="VDI37971.1"/>
    </source>
</evidence>
<name>A0A8B6ERT7_MYTGA</name>
<comment type="caution">
    <text evidence="1">The sequence shown here is derived from an EMBL/GenBank/DDBJ whole genome shotgun (WGS) entry which is preliminary data.</text>
</comment>